<keyword evidence="2" id="KW-1185">Reference proteome</keyword>
<protein>
    <recommendedName>
        <fullName evidence="3">Lipocalin-like domain-containing protein</fullName>
    </recommendedName>
</protein>
<evidence type="ECO:0000313" key="2">
    <source>
        <dbReference type="Proteomes" id="UP000068905"/>
    </source>
</evidence>
<name>A0A0M4L6R7_9GAMM</name>
<gene>
    <name evidence="1" type="ORF">W908_03215</name>
</gene>
<organism evidence="1 2">
    <name type="scientific">Candidatus Pseudothioglobus singularis PS1</name>
    <dbReference type="NCBI Taxonomy" id="1125411"/>
    <lineage>
        <taxon>Bacteria</taxon>
        <taxon>Pseudomonadati</taxon>
        <taxon>Pseudomonadota</taxon>
        <taxon>Gammaproteobacteria</taxon>
        <taxon>Candidatus Pseudothioglobaceae</taxon>
        <taxon>Candidatus Pseudothioglobus</taxon>
    </lineage>
</organism>
<proteinExistence type="predicted"/>
<reference evidence="1 2" key="1">
    <citation type="journal article" date="2015" name="Genome Announc.">
        <title>Genome Sequence of 'Candidatus Thioglobus singularis' Strain PS1, a Mixotroph from the SUP05 Clade of Marine Gammaproteobacteria.</title>
        <authorList>
            <person name="Marshall K.T."/>
            <person name="Morris R.M."/>
        </authorList>
    </citation>
    <scope>NUCLEOTIDE SEQUENCE [LARGE SCALE GENOMIC DNA]</scope>
    <source>
        <strain evidence="1 2">PS1</strain>
    </source>
</reference>
<dbReference type="KEGG" id="tsn:W908_03215"/>
<evidence type="ECO:0008006" key="3">
    <source>
        <dbReference type="Google" id="ProtNLM"/>
    </source>
</evidence>
<sequence length="135" mass="15915">MSPRFYETEILGNWICKDFYPGYAAFEMIRYKKDGTWNSFGELIVDFPIEENKVKVVYSALGTGVWEIEDQNLVSMIDSIKVTNRNHPWLDQYFNMQEQFTLNERNSEQIMVLADDYINLQPSSGKPYECFKVEI</sequence>
<dbReference type="EMBL" id="CP006911">
    <property type="protein sequence ID" value="ALE02650.1"/>
    <property type="molecule type" value="Genomic_DNA"/>
</dbReference>
<evidence type="ECO:0000313" key="1">
    <source>
        <dbReference type="EMBL" id="ALE02650.1"/>
    </source>
</evidence>
<accession>A0A0M4L6R7</accession>
<dbReference type="AlphaFoldDB" id="A0A0M4L6R7"/>
<dbReference type="Proteomes" id="UP000068905">
    <property type="component" value="Chromosome"/>
</dbReference>